<sequence>MARPTDWSPLAEQDPMPGDVHDIRGESQRLGKLAKMISEQVERLNAIGRDTTALKGQYAGAMRDKAEELSGRLGKTHHRYDHVSGYLGHWADDLEDCQKQADDALSDAKEAQGRVDAHQPPDGPKKPNNEMSEAEKTAETTRQHALSRAEDALGAARNKLDKAIGHRDERAGHWAGKIKRAISKDGLHDKGWDKFKNWVSDHARLLNDLANVLVWVATACAIVALFIPGLNIIAMIALGATIGSLLLHTTTALAGAGSWIDVGLDVFALATFGLGRLAAPGMRAAEDGVRGAMRGAGAVGLGKAAFKAAVTDGMRNAGRVFKLGVKGSKEWEAARVAMSDGAKGMYAAKNAALTSAKELSGQALPKLGALKNLLGGGADAAPLKAFLGQAAERFPDSARIASSVEKGVGAIRLSQGAFAAGMGVDSFDKAFGMTGPYFSDGSVVGSNNPWIQAKTWATQPVGSSW</sequence>
<evidence type="ECO:0000256" key="2">
    <source>
        <dbReference type="SAM" id="Phobius"/>
    </source>
</evidence>
<gene>
    <name evidence="4" type="ORF">AB5J50_43020</name>
</gene>
<reference evidence="4" key="1">
    <citation type="submission" date="2024-07" db="EMBL/GenBank/DDBJ databases">
        <authorList>
            <person name="Yu S.T."/>
        </authorList>
    </citation>
    <scope>NUCLEOTIDE SEQUENCE</scope>
    <source>
        <strain evidence="4">R35</strain>
    </source>
</reference>
<evidence type="ECO:0000259" key="3">
    <source>
        <dbReference type="Pfam" id="PF21725"/>
    </source>
</evidence>
<dbReference type="AlphaFoldDB" id="A0AB39SHK5"/>
<keyword evidence="2" id="KW-1133">Transmembrane helix</keyword>
<feature type="region of interest" description="Disordered" evidence="1">
    <location>
        <begin position="1"/>
        <end position="22"/>
    </location>
</feature>
<feature type="transmembrane region" description="Helical" evidence="2">
    <location>
        <begin position="212"/>
        <end position="240"/>
    </location>
</feature>
<keyword evidence="2" id="KW-0812">Transmembrane</keyword>
<name>A0AB39SHK5_9ACTN</name>
<accession>A0AB39SHK5</accession>
<organism evidence="4">
    <name type="scientific">Streptomyces sp. R35</name>
    <dbReference type="NCBI Taxonomy" id="3238630"/>
    <lineage>
        <taxon>Bacteria</taxon>
        <taxon>Bacillati</taxon>
        <taxon>Actinomycetota</taxon>
        <taxon>Actinomycetes</taxon>
        <taxon>Kitasatosporales</taxon>
        <taxon>Streptomycetaceae</taxon>
        <taxon>Streptomyces</taxon>
    </lineage>
</organism>
<proteinExistence type="predicted"/>
<evidence type="ECO:0000256" key="1">
    <source>
        <dbReference type="SAM" id="MobiDB-lite"/>
    </source>
</evidence>
<dbReference type="InterPro" id="IPR049082">
    <property type="entry name" value="T7SS_signal"/>
</dbReference>
<feature type="domain" description="Putative T7SS secretion signal" evidence="3">
    <location>
        <begin position="18"/>
        <end position="183"/>
    </location>
</feature>
<dbReference type="Pfam" id="PF21725">
    <property type="entry name" value="T7SS_signal"/>
    <property type="match status" value="1"/>
</dbReference>
<dbReference type="EMBL" id="CP163440">
    <property type="protein sequence ID" value="XDQ67082.1"/>
    <property type="molecule type" value="Genomic_DNA"/>
</dbReference>
<keyword evidence="2" id="KW-0472">Membrane</keyword>
<evidence type="ECO:0000313" key="4">
    <source>
        <dbReference type="EMBL" id="XDQ67082.1"/>
    </source>
</evidence>
<feature type="transmembrane region" description="Helical" evidence="2">
    <location>
        <begin position="252"/>
        <end position="274"/>
    </location>
</feature>
<feature type="region of interest" description="Disordered" evidence="1">
    <location>
        <begin position="104"/>
        <end position="148"/>
    </location>
</feature>
<dbReference type="RefSeq" id="WP_369264018.1">
    <property type="nucleotide sequence ID" value="NZ_CP163440.1"/>
</dbReference>
<protein>
    <submittedName>
        <fullName evidence="4">T7SS-secreted protein</fullName>
    </submittedName>
</protein>